<evidence type="ECO:0000256" key="8">
    <source>
        <dbReference type="ARBA" id="ARBA00023315"/>
    </source>
</evidence>
<feature type="transmembrane region" description="Helical" evidence="11">
    <location>
        <begin position="21"/>
        <end position="42"/>
    </location>
</feature>
<dbReference type="OrthoDB" id="331948at2759"/>
<keyword evidence="15" id="KW-1185">Reference proteome</keyword>
<dbReference type="GO" id="GO:0006612">
    <property type="term" value="P:protein targeting to membrane"/>
    <property type="evidence" value="ECO:0007669"/>
    <property type="project" value="TreeGrafter"/>
</dbReference>
<evidence type="ECO:0000259" key="13">
    <source>
        <dbReference type="Pfam" id="PF01529"/>
    </source>
</evidence>
<feature type="transmembrane region" description="Helical" evidence="11">
    <location>
        <begin position="215"/>
        <end position="234"/>
    </location>
</feature>
<comment type="domain">
    <text evidence="11">The DHHC domain is required for palmitoyltransferase activity.</text>
</comment>
<feature type="compositionally biased region" description="Basic and acidic residues" evidence="12">
    <location>
        <begin position="473"/>
        <end position="482"/>
    </location>
</feature>
<dbReference type="GO" id="GO:0019706">
    <property type="term" value="F:protein-cysteine S-palmitoyltransferase activity"/>
    <property type="evidence" value="ECO:0007669"/>
    <property type="project" value="UniProtKB-EC"/>
</dbReference>
<comment type="catalytic activity">
    <reaction evidence="10 11">
        <text>L-cysteinyl-[protein] + hexadecanoyl-CoA = S-hexadecanoyl-L-cysteinyl-[protein] + CoA</text>
        <dbReference type="Rhea" id="RHEA:36683"/>
        <dbReference type="Rhea" id="RHEA-COMP:10131"/>
        <dbReference type="Rhea" id="RHEA-COMP:11032"/>
        <dbReference type="ChEBI" id="CHEBI:29950"/>
        <dbReference type="ChEBI" id="CHEBI:57287"/>
        <dbReference type="ChEBI" id="CHEBI:57379"/>
        <dbReference type="ChEBI" id="CHEBI:74151"/>
        <dbReference type="EC" id="2.3.1.225"/>
    </reaction>
</comment>
<evidence type="ECO:0000256" key="1">
    <source>
        <dbReference type="ARBA" id="ARBA00004141"/>
    </source>
</evidence>
<evidence type="ECO:0000313" key="15">
    <source>
        <dbReference type="Proteomes" id="UP000027920"/>
    </source>
</evidence>
<dbReference type="GeneID" id="25277812"/>
<dbReference type="STRING" id="1182545.A0A072PN73"/>
<keyword evidence="5 11" id="KW-0472">Membrane</keyword>
<feature type="compositionally biased region" description="Basic residues" evidence="12">
    <location>
        <begin position="483"/>
        <end position="507"/>
    </location>
</feature>
<sequence>MKLIQPVKPMSKQRGNIITARIVPLFLLGLLGYSSYVITKHVCIDYLIRPRLSLPTLLHPDIGAAIAILTIYYLLLLMTLTCFGRLIETILTNPGLVPRGPQYFVEKETARQKESHSHNKDEGFEYDSTTRYSPQDPSRPHSDESIIRPEDFWHKDAFVCGWDGRPPFCSTCYNYKPDRAHHCSELGRCVIKMDHFCPWVGGIVSETSFKYFIQFTGWAAVLCLSSLIYLAYYFAKRRREEDFVNVHWILVLIFAALFGLFNAGMCGSSLQFALINSTTIENFTRKTKVWYLAVHMPRAVLDRYNGSGRTDLRLISYPRPSAEQFELLQRNGAKLNDSQQSIVRDGWDSQYLTAPTDTYDPQSTSTFPPHPTVPRKTPPPSRGNASVSPPQSAPHTLTQNELRTFAILETDPGANPFDLGSFGNFKQVMGNNLFDWLIPLRPSPLTDHTDPTSFYKLGSVLDRLKRDAGIARVDVDHNEKRSERHRRHRRKSRRTSTGSRHRRDADH</sequence>
<dbReference type="GO" id="GO:0005783">
    <property type="term" value="C:endoplasmic reticulum"/>
    <property type="evidence" value="ECO:0007669"/>
    <property type="project" value="TreeGrafter"/>
</dbReference>
<keyword evidence="3 11" id="KW-0812">Transmembrane</keyword>
<feature type="region of interest" description="Disordered" evidence="12">
    <location>
        <begin position="108"/>
        <end position="145"/>
    </location>
</feature>
<feature type="compositionally biased region" description="Pro residues" evidence="12">
    <location>
        <begin position="368"/>
        <end position="381"/>
    </location>
</feature>
<keyword evidence="2 11" id="KW-0808">Transferase</keyword>
<evidence type="ECO:0000256" key="5">
    <source>
        <dbReference type="ARBA" id="ARBA00023136"/>
    </source>
</evidence>
<gene>
    <name evidence="14" type="ORF">A1O9_02871</name>
</gene>
<comment type="subcellular location">
    <subcellularLocation>
        <location evidence="1">Membrane</location>
        <topology evidence="1">Multi-pass membrane protein</topology>
    </subcellularLocation>
</comment>
<feature type="compositionally biased region" description="Polar residues" evidence="12">
    <location>
        <begin position="353"/>
        <end position="367"/>
    </location>
</feature>
<evidence type="ECO:0000256" key="9">
    <source>
        <dbReference type="ARBA" id="ARBA00038298"/>
    </source>
</evidence>
<feature type="transmembrane region" description="Helical" evidence="11">
    <location>
        <begin position="246"/>
        <end position="265"/>
    </location>
</feature>
<keyword evidence="6" id="KW-0564">Palmitate</keyword>
<dbReference type="Proteomes" id="UP000027920">
    <property type="component" value="Unassembled WGS sequence"/>
</dbReference>
<feature type="compositionally biased region" description="Polar residues" evidence="12">
    <location>
        <begin position="127"/>
        <end position="136"/>
    </location>
</feature>
<dbReference type="GO" id="GO:0005794">
    <property type="term" value="C:Golgi apparatus"/>
    <property type="evidence" value="ECO:0007669"/>
    <property type="project" value="TreeGrafter"/>
</dbReference>
<evidence type="ECO:0000256" key="6">
    <source>
        <dbReference type="ARBA" id="ARBA00023139"/>
    </source>
</evidence>
<dbReference type="Pfam" id="PF01529">
    <property type="entry name" value="DHHC"/>
    <property type="match status" value="1"/>
</dbReference>
<evidence type="ECO:0000313" key="14">
    <source>
        <dbReference type="EMBL" id="KEF61306.1"/>
    </source>
</evidence>
<keyword evidence="4 11" id="KW-1133">Transmembrane helix</keyword>
<evidence type="ECO:0000256" key="7">
    <source>
        <dbReference type="ARBA" id="ARBA00023288"/>
    </source>
</evidence>
<feature type="domain" description="Palmitoyltransferase DHHC" evidence="13">
    <location>
        <begin position="167"/>
        <end position="284"/>
    </location>
</feature>
<comment type="caution">
    <text evidence="14">The sequence shown here is derived from an EMBL/GenBank/DDBJ whole genome shotgun (WGS) entry which is preliminary data.</text>
</comment>
<evidence type="ECO:0000256" key="12">
    <source>
        <dbReference type="SAM" id="MobiDB-lite"/>
    </source>
</evidence>
<protein>
    <recommendedName>
        <fullName evidence="11">Palmitoyltransferase</fullName>
        <ecNumber evidence="11">2.3.1.225</ecNumber>
    </recommendedName>
</protein>
<evidence type="ECO:0000256" key="10">
    <source>
        <dbReference type="ARBA" id="ARBA00048048"/>
    </source>
</evidence>
<dbReference type="RefSeq" id="XP_013263896.1">
    <property type="nucleotide sequence ID" value="XM_013408442.1"/>
</dbReference>
<dbReference type="PANTHER" id="PTHR22883">
    <property type="entry name" value="ZINC FINGER DHHC DOMAIN CONTAINING PROTEIN"/>
    <property type="match status" value="1"/>
</dbReference>
<evidence type="ECO:0000256" key="4">
    <source>
        <dbReference type="ARBA" id="ARBA00022989"/>
    </source>
</evidence>
<dbReference type="PROSITE" id="PS50216">
    <property type="entry name" value="DHHC"/>
    <property type="match status" value="1"/>
</dbReference>
<dbReference type="EMBL" id="AMGV01000002">
    <property type="protein sequence ID" value="KEF61306.1"/>
    <property type="molecule type" value="Genomic_DNA"/>
</dbReference>
<dbReference type="GO" id="GO:0016020">
    <property type="term" value="C:membrane"/>
    <property type="evidence" value="ECO:0007669"/>
    <property type="project" value="UniProtKB-SubCell"/>
</dbReference>
<dbReference type="InterPro" id="IPR001594">
    <property type="entry name" value="Palmitoyltrfase_DHHC"/>
</dbReference>
<keyword evidence="8 11" id="KW-0012">Acyltransferase</keyword>
<evidence type="ECO:0000256" key="2">
    <source>
        <dbReference type="ARBA" id="ARBA00022679"/>
    </source>
</evidence>
<keyword evidence="7" id="KW-0449">Lipoprotein</keyword>
<feature type="compositionally biased region" description="Basic and acidic residues" evidence="12">
    <location>
        <begin position="108"/>
        <end position="123"/>
    </location>
</feature>
<feature type="region of interest" description="Disordered" evidence="12">
    <location>
        <begin position="473"/>
        <end position="507"/>
    </location>
</feature>
<proteinExistence type="inferred from homology"/>
<dbReference type="VEuPathDB" id="FungiDB:A1O9_02871"/>
<name>A0A072PN73_9EURO</name>
<organism evidence="14 15">
    <name type="scientific">Exophiala aquamarina CBS 119918</name>
    <dbReference type="NCBI Taxonomy" id="1182545"/>
    <lineage>
        <taxon>Eukaryota</taxon>
        <taxon>Fungi</taxon>
        <taxon>Dikarya</taxon>
        <taxon>Ascomycota</taxon>
        <taxon>Pezizomycotina</taxon>
        <taxon>Eurotiomycetes</taxon>
        <taxon>Chaetothyriomycetidae</taxon>
        <taxon>Chaetothyriales</taxon>
        <taxon>Herpotrichiellaceae</taxon>
        <taxon>Exophiala</taxon>
    </lineage>
</organism>
<feature type="region of interest" description="Disordered" evidence="12">
    <location>
        <begin position="353"/>
        <end position="395"/>
    </location>
</feature>
<dbReference type="InterPro" id="IPR039859">
    <property type="entry name" value="PFA4/ZDH16/20/ERF2-like"/>
</dbReference>
<evidence type="ECO:0000256" key="3">
    <source>
        <dbReference type="ARBA" id="ARBA00022692"/>
    </source>
</evidence>
<dbReference type="AlphaFoldDB" id="A0A072PN73"/>
<reference evidence="14 15" key="1">
    <citation type="submission" date="2013-03" db="EMBL/GenBank/DDBJ databases">
        <title>The Genome Sequence of Exophiala aquamarina CBS 119918.</title>
        <authorList>
            <consortium name="The Broad Institute Genomics Platform"/>
            <person name="Cuomo C."/>
            <person name="de Hoog S."/>
            <person name="Gorbushina A."/>
            <person name="Walker B."/>
            <person name="Young S.K."/>
            <person name="Zeng Q."/>
            <person name="Gargeya S."/>
            <person name="Fitzgerald M."/>
            <person name="Haas B."/>
            <person name="Abouelleil A."/>
            <person name="Allen A.W."/>
            <person name="Alvarado L."/>
            <person name="Arachchi H.M."/>
            <person name="Berlin A.M."/>
            <person name="Chapman S.B."/>
            <person name="Gainer-Dewar J."/>
            <person name="Goldberg J."/>
            <person name="Griggs A."/>
            <person name="Gujja S."/>
            <person name="Hansen M."/>
            <person name="Howarth C."/>
            <person name="Imamovic A."/>
            <person name="Ireland A."/>
            <person name="Larimer J."/>
            <person name="McCowan C."/>
            <person name="Murphy C."/>
            <person name="Pearson M."/>
            <person name="Poon T.W."/>
            <person name="Priest M."/>
            <person name="Roberts A."/>
            <person name="Saif S."/>
            <person name="Shea T."/>
            <person name="Sisk P."/>
            <person name="Sykes S."/>
            <person name="Wortman J."/>
            <person name="Nusbaum C."/>
            <person name="Birren B."/>
        </authorList>
    </citation>
    <scope>NUCLEOTIDE SEQUENCE [LARGE SCALE GENOMIC DNA]</scope>
    <source>
        <strain evidence="14 15">CBS 119918</strain>
    </source>
</reference>
<feature type="transmembrane region" description="Helical" evidence="11">
    <location>
        <begin position="62"/>
        <end position="83"/>
    </location>
</feature>
<dbReference type="EC" id="2.3.1.225" evidence="11"/>
<dbReference type="PANTHER" id="PTHR22883:SF23">
    <property type="entry name" value="PALMITOYLTRANSFERASE ZDHHC6"/>
    <property type="match status" value="1"/>
</dbReference>
<dbReference type="HOGENOM" id="CLU_034009_0_0_1"/>
<comment type="similarity">
    <text evidence="9">Belongs to the DHHC palmitoyltransferase family. PFA5 subfamily.</text>
</comment>
<evidence type="ECO:0000256" key="11">
    <source>
        <dbReference type="RuleBase" id="RU079119"/>
    </source>
</evidence>
<feature type="compositionally biased region" description="Polar residues" evidence="12">
    <location>
        <begin position="383"/>
        <end position="395"/>
    </location>
</feature>
<accession>A0A072PN73</accession>